<dbReference type="EMBL" id="CP022129">
    <property type="protein sequence ID" value="ASF45590.1"/>
    <property type="molecule type" value="Genomic_DNA"/>
</dbReference>
<evidence type="ECO:0000259" key="3">
    <source>
        <dbReference type="Pfam" id="PF25023"/>
    </source>
</evidence>
<dbReference type="Pfam" id="PF25023">
    <property type="entry name" value="TEN_YD-shell"/>
    <property type="match status" value="1"/>
</dbReference>
<dbReference type="OrthoDB" id="9816400at2"/>
<feature type="coiled-coil region" evidence="2">
    <location>
        <begin position="237"/>
        <end position="307"/>
    </location>
</feature>
<dbReference type="InterPro" id="IPR056823">
    <property type="entry name" value="TEN-like_YD-shell"/>
</dbReference>
<reference evidence="4 5" key="1">
    <citation type="submission" date="2017-06" db="EMBL/GenBank/DDBJ databases">
        <title>Genome Sequencing of the methanotroph Methylovulum psychrotolerants str. HV10-M2 isolated from a high-altitude environment.</title>
        <authorList>
            <person name="Mateos-Rivera A."/>
        </authorList>
    </citation>
    <scope>NUCLEOTIDE SEQUENCE [LARGE SCALE GENOMIC DNA]</scope>
    <source>
        <strain evidence="4 5">HV10_M2</strain>
    </source>
</reference>
<dbReference type="PANTHER" id="PTHR32305:SF15">
    <property type="entry name" value="PROTEIN RHSA-RELATED"/>
    <property type="match status" value="1"/>
</dbReference>
<protein>
    <recommendedName>
        <fullName evidence="3">Teneurin-like YD-shell domain-containing protein</fullName>
    </recommendedName>
</protein>
<evidence type="ECO:0000256" key="2">
    <source>
        <dbReference type="SAM" id="Coils"/>
    </source>
</evidence>
<dbReference type="KEGG" id="mpsy:CEK71_05625"/>
<gene>
    <name evidence="4" type="ORF">CEK71_05625</name>
</gene>
<evidence type="ECO:0000313" key="4">
    <source>
        <dbReference type="EMBL" id="ASF45590.1"/>
    </source>
</evidence>
<proteinExistence type="predicted"/>
<keyword evidence="2" id="KW-0175">Coiled coil</keyword>
<name>A0A1Z4BWG6_9GAMM</name>
<accession>A0A1Z4BWG6</accession>
<keyword evidence="5" id="KW-1185">Reference proteome</keyword>
<evidence type="ECO:0000256" key="1">
    <source>
        <dbReference type="ARBA" id="ARBA00022737"/>
    </source>
</evidence>
<sequence length="308" mass="33904">MKRQRGRDARLRRIGKTVNGVLVQSFLYQNQLNPIAELDGNNQIVSRFVYASKANVPDYLTKNGATYRIISDHLGSPRLVINTANGSVAQRIDYDVWGNITQDTNPGFQPFGYAGGLYDRHTKLVRFGARDYDAETGRWTAKDPIGFGGGDSNLYGYVVGDPVNALDPKGKNAVWAARSGWNVGWAVGNAINDAITETTGLPLGVIIYNATHEDEGNEDYDSLEAGEAVGPDCKTLGKQAEKGIRSLEKRIAEHEQKLNDFKANPTVRPGMEGQPQEVIEAAQQARINHLEKEIQTFKNNIDKLTNGK</sequence>
<dbReference type="Gene3D" id="2.180.10.10">
    <property type="entry name" value="RHS repeat-associated core"/>
    <property type="match status" value="1"/>
</dbReference>
<dbReference type="Proteomes" id="UP000197019">
    <property type="component" value="Chromosome"/>
</dbReference>
<dbReference type="PANTHER" id="PTHR32305">
    <property type="match status" value="1"/>
</dbReference>
<dbReference type="InterPro" id="IPR050708">
    <property type="entry name" value="T6SS_VgrG/RHS"/>
</dbReference>
<evidence type="ECO:0000313" key="5">
    <source>
        <dbReference type="Proteomes" id="UP000197019"/>
    </source>
</evidence>
<organism evidence="4 5">
    <name type="scientific">Methylovulum psychrotolerans</name>
    <dbReference type="NCBI Taxonomy" id="1704499"/>
    <lineage>
        <taxon>Bacteria</taxon>
        <taxon>Pseudomonadati</taxon>
        <taxon>Pseudomonadota</taxon>
        <taxon>Gammaproteobacteria</taxon>
        <taxon>Methylococcales</taxon>
        <taxon>Methylococcaceae</taxon>
        <taxon>Methylovulum</taxon>
    </lineage>
</organism>
<keyword evidence="1" id="KW-0677">Repeat</keyword>
<feature type="domain" description="Teneurin-like YD-shell" evidence="3">
    <location>
        <begin position="8"/>
        <end position="143"/>
    </location>
</feature>
<dbReference type="AlphaFoldDB" id="A0A1Z4BWG6"/>
<dbReference type="NCBIfam" id="TIGR03696">
    <property type="entry name" value="Rhs_assc_core"/>
    <property type="match status" value="1"/>
</dbReference>
<dbReference type="InterPro" id="IPR022385">
    <property type="entry name" value="Rhs_assc_core"/>
</dbReference>